<reference evidence="2 3" key="2">
    <citation type="journal article" date="2023" name="ChemBioChem">
        <title>Acyltransferase Domain Exchange between Two Independent Type I Polyketide Synthases in the Same Producer Strain of Macrolide Antibiotics.</title>
        <authorList>
            <person name="Kudo F."/>
            <person name="Kishikawa K."/>
            <person name="Tsuboi K."/>
            <person name="Kido T."/>
            <person name="Usui T."/>
            <person name="Hashimoto J."/>
            <person name="Shin-Ya K."/>
            <person name="Miyanaga A."/>
            <person name="Eguchi T."/>
        </authorList>
    </citation>
    <scope>NUCLEOTIDE SEQUENCE [LARGE SCALE GENOMIC DNA]</scope>
    <source>
        <strain evidence="2 3">A-8890</strain>
    </source>
</reference>
<proteinExistence type="predicted"/>
<dbReference type="EMBL" id="AP018448">
    <property type="protein sequence ID" value="BBC29112.1"/>
    <property type="molecule type" value="Genomic_DNA"/>
</dbReference>
<dbReference type="InterPro" id="IPR013321">
    <property type="entry name" value="Arc_rbn_hlx_hlx"/>
</dbReference>
<dbReference type="SUPFAM" id="SSF47598">
    <property type="entry name" value="Ribbon-helix-helix"/>
    <property type="match status" value="1"/>
</dbReference>
<name>A0ABM7F075_9ACTN</name>
<evidence type="ECO:0000313" key="3">
    <source>
        <dbReference type="Proteomes" id="UP001321542"/>
    </source>
</evidence>
<evidence type="ECO:0000259" key="1">
    <source>
        <dbReference type="Pfam" id="PF03869"/>
    </source>
</evidence>
<accession>A0ABM7F075</accession>
<dbReference type="InterPro" id="IPR010985">
    <property type="entry name" value="Ribbon_hlx_hlx"/>
</dbReference>
<dbReference type="RefSeq" id="WP_286247085.1">
    <property type="nucleotide sequence ID" value="NZ_AP018448.1"/>
</dbReference>
<organism evidence="2 3">
    <name type="scientific">Streptomyces graminofaciens</name>
    <dbReference type="NCBI Taxonomy" id="68212"/>
    <lineage>
        <taxon>Bacteria</taxon>
        <taxon>Bacillati</taxon>
        <taxon>Actinomycetota</taxon>
        <taxon>Actinomycetes</taxon>
        <taxon>Kitasatosporales</taxon>
        <taxon>Streptomycetaceae</taxon>
        <taxon>Streptomyces</taxon>
    </lineage>
</organism>
<dbReference type="Gene3D" id="1.10.1220.10">
    <property type="entry name" value="Met repressor-like"/>
    <property type="match status" value="1"/>
</dbReference>
<dbReference type="InterPro" id="IPR005569">
    <property type="entry name" value="Arc_DNA-bd_dom"/>
</dbReference>
<reference evidence="2 3" key="1">
    <citation type="journal article" date="2010" name="ChemBioChem">
        <title>Cloning and characterization of the biosynthetic gene cluster of 16-membered macrolide antibiotic FD-891: involvement of a dual functional cytochrome P450 monooxygenase catalyzing epoxidation and hydroxylation.</title>
        <authorList>
            <person name="Kudo F."/>
            <person name="Motegi A."/>
            <person name="Mizoue K."/>
            <person name="Eguchi T."/>
        </authorList>
    </citation>
    <scope>NUCLEOTIDE SEQUENCE [LARGE SCALE GENOMIC DNA]</scope>
    <source>
        <strain evidence="2 3">A-8890</strain>
    </source>
</reference>
<sequence>MIRFSLRIPDDLHAWLVEQGRREHRSLNSEVVHLLEAARAAATAGVDSADPCTQSRSEQA</sequence>
<evidence type="ECO:0000313" key="2">
    <source>
        <dbReference type="EMBL" id="BBC29112.1"/>
    </source>
</evidence>
<dbReference type="Proteomes" id="UP001321542">
    <property type="component" value="Chromosome"/>
</dbReference>
<gene>
    <name evidence="2" type="ORF">SGFS_004030</name>
</gene>
<protein>
    <recommendedName>
        <fullName evidence="1">Arc-like DNA binding domain-containing protein</fullName>
    </recommendedName>
</protein>
<dbReference type="Pfam" id="PF03869">
    <property type="entry name" value="Arc"/>
    <property type="match status" value="1"/>
</dbReference>
<keyword evidence="3" id="KW-1185">Reference proteome</keyword>
<feature type="domain" description="Arc-like DNA binding" evidence="1">
    <location>
        <begin position="3"/>
        <end position="37"/>
    </location>
</feature>